<evidence type="ECO:0000256" key="1">
    <source>
        <dbReference type="SAM" id="MobiDB-lite"/>
    </source>
</evidence>
<evidence type="ECO:0000313" key="2">
    <source>
        <dbReference type="EMBL" id="KAF2899571.1"/>
    </source>
</evidence>
<feature type="compositionally biased region" description="Polar residues" evidence="1">
    <location>
        <begin position="193"/>
        <end position="202"/>
    </location>
</feature>
<dbReference type="AlphaFoldDB" id="A0A8K0D9X7"/>
<gene>
    <name evidence="2" type="ORF">ILUMI_06604</name>
</gene>
<reference evidence="2" key="1">
    <citation type="submission" date="2019-08" db="EMBL/GenBank/DDBJ databases">
        <title>The genome of the North American firefly Photinus pyralis.</title>
        <authorList>
            <consortium name="Photinus pyralis genome working group"/>
            <person name="Fallon T.R."/>
            <person name="Sander Lower S.E."/>
            <person name="Weng J.-K."/>
        </authorList>
    </citation>
    <scope>NUCLEOTIDE SEQUENCE</scope>
    <source>
        <strain evidence="2">TRF0915ILg1</strain>
        <tissue evidence="2">Whole body</tissue>
    </source>
</reference>
<organism evidence="2 3">
    <name type="scientific">Ignelater luminosus</name>
    <name type="common">Cucubano</name>
    <name type="synonym">Pyrophorus luminosus</name>
    <dbReference type="NCBI Taxonomy" id="2038154"/>
    <lineage>
        <taxon>Eukaryota</taxon>
        <taxon>Metazoa</taxon>
        <taxon>Ecdysozoa</taxon>
        <taxon>Arthropoda</taxon>
        <taxon>Hexapoda</taxon>
        <taxon>Insecta</taxon>
        <taxon>Pterygota</taxon>
        <taxon>Neoptera</taxon>
        <taxon>Endopterygota</taxon>
        <taxon>Coleoptera</taxon>
        <taxon>Polyphaga</taxon>
        <taxon>Elateriformia</taxon>
        <taxon>Elateroidea</taxon>
        <taxon>Elateridae</taxon>
        <taxon>Agrypninae</taxon>
        <taxon>Pyrophorini</taxon>
        <taxon>Ignelater</taxon>
    </lineage>
</organism>
<feature type="compositionally biased region" description="Basic and acidic residues" evidence="1">
    <location>
        <begin position="203"/>
        <end position="213"/>
    </location>
</feature>
<comment type="caution">
    <text evidence="2">The sequence shown here is derived from an EMBL/GenBank/DDBJ whole genome shotgun (WGS) entry which is preliminary data.</text>
</comment>
<evidence type="ECO:0000313" key="3">
    <source>
        <dbReference type="Proteomes" id="UP000801492"/>
    </source>
</evidence>
<protein>
    <submittedName>
        <fullName evidence="2">Uncharacterized protein</fullName>
    </submittedName>
</protein>
<accession>A0A8K0D9X7</accession>
<dbReference type="Proteomes" id="UP000801492">
    <property type="component" value="Unassembled WGS sequence"/>
</dbReference>
<feature type="region of interest" description="Disordered" evidence="1">
    <location>
        <begin position="192"/>
        <end position="213"/>
    </location>
</feature>
<proteinExistence type="predicted"/>
<keyword evidence="3" id="KW-1185">Reference proteome</keyword>
<dbReference type="EMBL" id="VTPC01002748">
    <property type="protein sequence ID" value="KAF2899571.1"/>
    <property type="molecule type" value="Genomic_DNA"/>
</dbReference>
<name>A0A8K0D9X7_IGNLU</name>
<sequence length="233" mass="27003">MIMSYATWNIQGIDTKYDRVSNELQRLKFNVGVLTETKKNIFTMEWINSNEQRAGTPVKLIDKPRPFNVDRLKDESTQFLYKLRAANYIKTQDQKGDSETLYKKLKESFSRATAKHWARLGEGKEKKCIYEKRLVTQNKDEAWENKCGDVQSLLENTRSNELEPINSFERLSDDNNKEETFQKSGSKYCLLEPSSSGESTLSEDFKSDGKEEDATVDFINPDISAKWTEYCGR</sequence>